<feature type="non-terminal residue" evidence="1">
    <location>
        <position position="1"/>
    </location>
</feature>
<evidence type="ECO:0000313" key="1">
    <source>
        <dbReference type="EMBL" id="PAE06041.1"/>
    </source>
</evidence>
<organism evidence="1 2">
    <name type="scientific">Terribacillus saccharophilus</name>
    <dbReference type="NCBI Taxonomy" id="361277"/>
    <lineage>
        <taxon>Bacteria</taxon>
        <taxon>Bacillati</taxon>
        <taxon>Bacillota</taxon>
        <taxon>Bacilli</taxon>
        <taxon>Bacillales</taxon>
        <taxon>Bacillaceae</taxon>
        <taxon>Terribacillus</taxon>
    </lineage>
</organism>
<protein>
    <submittedName>
        <fullName evidence="1">Uncharacterized protein</fullName>
    </submittedName>
</protein>
<name>A0A268H837_9BACI</name>
<sequence length="85" mass="9810">YKITYFREDKKYVNTISAGIDKLPSNIVVSSYTPIDKLNDFTVNEPILYKTSNNTQSIKSLASRILKKYTKDSFDEVYTILNYIG</sequence>
<dbReference type="Proteomes" id="UP000216475">
    <property type="component" value="Unassembled WGS sequence"/>
</dbReference>
<dbReference type="EMBL" id="NPBH01000100">
    <property type="protein sequence ID" value="PAE06041.1"/>
    <property type="molecule type" value="Genomic_DNA"/>
</dbReference>
<reference evidence="1 2" key="1">
    <citation type="submission" date="2017-07" db="EMBL/GenBank/DDBJ databases">
        <title>Isolation and whole genome analysis of endospore-forming bacteria from heroin.</title>
        <authorList>
            <person name="Kalinowski J."/>
            <person name="Ahrens B."/>
            <person name="Al-Dilaimi A."/>
            <person name="Winkler A."/>
            <person name="Wibberg D."/>
            <person name="Schleenbecker U."/>
            <person name="Ruckert C."/>
            <person name="Wolfel R."/>
            <person name="Grass G."/>
        </authorList>
    </citation>
    <scope>NUCLEOTIDE SEQUENCE [LARGE SCALE GENOMIC DNA]</scope>
    <source>
        <strain evidence="1 2">7509</strain>
    </source>
</reference>
<feature type="non-terminal residue" evidence="1">
    <location>
        <position position="85"/>
    </location>
</feature>
<accession>A0A268H837</accession>
<gene>
    <name evidence="1" type="ORF">CHI12_18560</name>
</gene>
<proteinExistence type="predicted"/>
<evidence type="ECO:0000313" key="2">
    <source>
        <dbReference type="Proteomes" id="UP000216475"/>
    </source>
</evidence>
<dbReference type="RefSeq" id="WP_217987596.1">
    <property type="nucleotide sequence ID" value="NZ_NPBH01000100.1"/>
</dbReference>
<dbReference type="AlphaFoldDB" id="A0A268H837"/>
<comment type="caution">
    <text evidence="1">The sequence shown here is derived from an EMBL/GenBank/DDBJ whole genome shotgun (WGS) entry which is preliminary data.</text>
</comment>